<dbReference type="GO" id="GO:0046983">
    <property type="term" value="F:protein dimerization activity"/>
    <property type="evidence" value="ECO:0007669"/>
    <property type="project" value="InterPro"/>
</dbReference>
<dbReference type="OrthoDB" id="5240502at2"/>
<dbReference type="Gene3D" id="3.60.15.30">
    <property type="entry name" value="Metallo-beta-lactamase domain"/>
    <property type="match status" value="1"/>
</dbReference>
<feature type="domain" description="Metallo-beta-lactamase" evidence="5">
    <location>
        <begin position="54"/>
        <end position="144"/>
    </location>
</feature>
<dbReference type="RefSeq" id="WP_143913305.1">
    <property type="nucleotide sequence ID" value="NZ_VLNT01000007.1"/>
</dbReference>
<dbReference type="AlphaFoldDB" id="A0A554S8N2"/>
<evidence type="ECO:0000256" key="4">
    <source>
        <dbReference type="ARBA" id="ARBA00033751"/>
    </source>
</evidence>
<dbReference type="Gene3D" id="1.25.40.880">
    <property type="entry name" value="Alkyl sulfatase, dimerisation domain"/>
    <property type="match status" value="1"/>
</dbReference>
<accession>A0A554S8N2</accession>
<evidence type="ECO:0000259" key="5">
    <source>
        <dbReference type="Pfam" id="PF00753"/>
    </source>
</evidence>
<evidence type="ECO:0000313" key="9">
    <source>
        <dbReference type="Proteomes" id="UP000316988"/>
    </source>
</evidence>
<dbReference type="InterPro" id="IPR036866">
    <property type="entry name" value="RibonucZ/Hydroxyglut_hydro"/>
</dbReference>
<comment type="similarity">
    <text evidence="4">Belongs to the metallo-beta-lactamase superfamily. Type III sulfatase family.</text>
</comment>
<dbReference type="InterPro" id="IPR036527">
    <property type="entry name" value="SCP2_sterol-bd_dom_sf"/>
</dbReference>
<dbReference type="InterPro" id="IPR029228">
    <property type="entry name" value="Alkyl_sulf_dimr"/>
</dbReference>
<keyword evidence="1" id="KW-0479">Metal-binding</keyword>
<evidence type="ECO:0000313" key="8">
    <source>
        <dbReference type="EMBL" id="TSD62707.1"/>
    </source>
</evidence>
<dbReference type="InterPro" id="IPR001279">
    <property type="entry name" value="Metallo-B-lactamas"/>
</dbReference>
<dbReference type="CDD" id="cd07710">
    <property type="entry name" value="arylsulfatase_Sdsa1-like_MBL-fold"/>
    <property type="match status" value="1"/>
</dbReference>
<reference evidence="8 9" key="1">
    <citation type="submission" date="2019-07" db="EMBL/GenBank/DDBJ databases">
        <authorList>
            <person name="Zhao L.H."/>
        </authorList>
    </citation>
    <scope>NUCLEOTIDE SEQUENCE [LARGE SCALE GENOMIC DNA]</scope>
    <source>
        <strain evidence="8 9">Co35</strain>
    </source>
</reference>
<evidence type="ECO:0000256" key="2">
    <source>
        <dbReference type="ARBA" id="ARBA00022801"/>
    </source>
</evidence>
<organism evidence="8 9">
    <name type="scientific">Aeromicrobium piscarium</name>
    <dbReference type="NCBI Taxonomy" id="2590901"/>
    <lineage>
        <taxon>Bacteria</taxon>
        <taxon>Bacillati</taxon>
        <taxon>Actinomycetota</taxon>
        <taxon>Actinomycetes</taxon>
        <taxon>Propionibacteriales</taxon>
        <taxon>Nocardioidaceae</taxon>
        <taxon>Aeromicrobium</taxon>
    </lineage>
</organism>
<dbReference type="InterPro" id="IPR038536">
    <property type="entry name" value="Alkyl/aryl-sulf_dimr_sf"/>
</dbReference>
<sequence>MNPTERYCGAIVETATAVNGAIAAAELVSGGGQRREPRVLTVADGIHTYVAGSIVNRTFIEGEDGVIVYDTGDDLADGEQAYAALRTITDKPIAAIVYSHNHYAHGSRAFTTGDEGVPVIGHPHVNRNLARGADVIDFPEAAPVLGQRFRRQFAAYLPEEGPDAPVGATYPAFTPRGTLPVTRPVDHGEELTIAGVRMQFFTEQWSDSDDTLTLWLPDRKVVLNNFLWPTIPNFYALRGTGFRDPRSWRDGILLMRDLQPEHLLGTHTRPISGAEEIRATLEGYADAISYTYDQSLRGILHGMGPDELREFVQLPEYLAAQRHNKDGYGETQYQPPYVYERVFGWFDGRPEHINPPPRRLQGERIVEGFGGPAAVREAVLTAMDAREMSWAATLAGFLVDHDPEDAEARALKARTLRALGQRAGGSIARHFYLSYALELEDRVEIPPAVPATVSSVLRAPASMHIDHLRVRLDPGKSADTVRFVVIELTDADTRAGLYVRRSVCEFVADVDRHPDHPDATVAMPRRVFAELIVGETDWASAIADGRAVVDGDGEEVVEFFGFFDPQQEVQYAGV</sequence>
<dbReference type="InterPro" id="IPR044097">
    <property type="entry name" value="Bds1/SdsA1_MBL-fold"/>
</dbReference>
<dbReference type="EMBL" id="VLNT01000007">
    <property type="protein sequence ID" value="TSD62707.1"/>
    <property type="molecule type" value="Genomic_DNA"/>
</dbReference>
<name>A0A554S8N2_9ACTN</name>
<dbReference type="SUPFAM" id="SSF55718">
    <property type="entry name" value="SCP-like"/>
    <property type="match status" value="1"/>
</dbReference>
<evidence type="ECO:0000256" key="1">
    <source>
        <dbReference type="ARBA" id="ARBA00022723"/>
    </source>
</evidence>
<feature type="domain" description="Alkyl sulfatase C-terminal" evidence="7">
    <location>
        <begin position="458"/>
        <end position="566"/>
    </location>
</feature>
<dbReference type="Pfam" id="PF14863">
    <property type="entry name" value="Alkyl_sulf_dimr"/>
    <property type="match status" value="1"/>
</dbReference>
<dbReference type="InterPro" id="IPR052195">
    <property type="entry name" value="Bact_Alkyl/Aryl-Sulfatase"/>
</dbReference>
<comment type="caution">
    <text evidence="8">The sequence shown here is derived from an EMBL/GenBank/DDBJ whole genome shotgun (WGS) entry which is preliminary data.</text>
</comment>
<dbReference type="GO" id="GO:0018909">
    <property type="term" value="P:dodecyl sulfate metabolic process"/>
    <property type="evidence" value="ECO:0007669"/>
    <property type="project" value="InterPro"/>
</dbReference>
<dbReference type="SUPFAM" id="SSF56281">
    <property type="entry name" value="Metallo-hydrolase/oxidoreductase"/>
    <property type="match status" value="1"/>
</dbReference>
<evidence type="ECO:0000259" key="7">
    <source>
        <dbReference type="Pfam" id="PF14864"/>
    </source>
</evidence>
<dbReference type="GO" id="GO:0046872">
    <property type="term" value="F:metal ion binding"/>
    <property type="evidence" value="ECO:0007669"/>
    <property type="project" value="UniProtKB-KW"/>
</dbReference>
<gene>
    <name evidence="8" type="ORF">FNM00_09990</name>
</gene>
<evidence type="ECO:0000259" key="6">
    <source>
        <dbReference type="Pfam" id="PF14863"/>
    </source>
</evidence>
<dbReference type="GO" id="GO:0018741">
    <property type="term" value="F:linear primary-alkylsulfatase activity"/>
    <property type="evidence" value="ECO:0007669"/>
    <property type="project" value="InterPro"/>
</dbReference>
<dbReference type="PANTHER" id="PTHR43223:SF2">
    <property type="entry name" value="METALLO-BETA-LACTAMASE DOMAIN-CONTAINING PROTEIN"/>
    <property type="match status" value="1"/>
</dbReference>
<keyword evidence="2 8" id="KW-0378">Hydrolase</keyword>
<feature type="domain" description="Alkyl sulfatase dimerisation" evidence="6">
    <location>
        <begin position="305"/>
        <end position="441"/>
    </location>
</feature>
<proteinExistence type="inferred from homology"/>
<dbReference type="Pfam" id="PF14864">
    <property type="entry name" value="Alkyl_sulf_C"/>
    <property type="match status" value="1"/>
</dbReference>
<dbReference type="InterPro" id="IPR029229">
    <property type="entry name" value="Alkyl_sulf_C"/>
</dbReference>
<keyword evidence="3" id="KW-0862">Zinc</keyword>
<evidence type="ECO:0000256" key="3">
    <source>
        <dbReference type="ARBA" id="ARBA00022833"/>
    </source>
</evidence>
<dbReference type="Pfam" id="PF00753">
    <property type="entry name" value="Lactamase_B"/>
    <property type="match status" value="1"/>
</dbReference>
<protein>
    <submittedName>
        <fullName evidence="8">MBL fold metallo-hydrolase</fullName>
    </submittedName>
</protein>
<dbReference type="Proteomes" id="UP000316988">
    <property type="component" value="Unassembled WGS sequence"/>
</dbReference>
<keyword evidence="9" id="KW-1185">Reference proteome</keyword>
<dbReference type="Gene3D" id="3.30.1050.10">
    <property type="entry name" value="SCP2 sterol-binding domain"/>
    <property type="match status" value="1"/>
</dbReference>
<dbReference type="PANTHER" id="PTHR43223">
    <property type="entry name" value="ALKYL/ARYL-SULFATASE"/>
    <property type="match status" value="1"/>
</dbReference>